<evidence type="ECO:0000313" key="2">
    <source>
        <dbReference type="Proteomes" id="UP000024942"/>
    </source>
</evidence>
<dbReference type="STRING" id="1280953.HOC_15152"/>
<organism evidence="1 2">
    <name type="scientific">Hyphomonas oceanitis SCH89</name>
    <dbReference type="NCBI Taxonomy" id="1280953"/>
    <lineage>
        <taxon>Bacteria</taxon>
        <taxon>Pseudomonadati</taxon>
        <taxon>Pseudomonadota</taxon>
        <taxon>Alphaproteobacteria</taxon>
        <taxon>Hyphomonadales</taxon>
        <taxon>Hyphomonadaceae</taxon>
        <taxon>Hyphomonas</taxon>
    </lineage>
</organism>
<dbReference type="EMBL" id="ARYL01000026">
    <property type="protein sequence ID" value="KDA01508.1"/>
    <property type="molecule type" value="Genomic_DNA"/>
</dbReference>
<comment type="caution">
    <text evidence="1">The sequence shown here is derived from an EMBL/GenBank/DDBJ whole genome shotgun (WGS) entry which is preliminary data.</text>
</comment>
<dbReference type="RefSeq" id="WP_035540079.1">
    <property type="nucleotide sequence ID" value="NZ_ARYL01000026.1"/>
</dbReference>
<accession>A0A059G4W1</accession>
<protein>
    <submittedName>
        <fullName evidence="1">Uncharacterized protein</fullName>
    </submittedName>
</protein>
<sequence length="161" mass="17987">MQMNQLRKIHYWSTGLLKRFLILFLAIHASSAWAEERNITVIGELQIESSGSLTVSDPKTVIDFALLSILSEDATIGGAYVGNAPSISEETIEVSCANPSSIRLYRTVGSSDDQISFLMQSSNDWPQYVHIWLYSQRDLPEIASSIAFKFQNGEQCLLPKE</sequence>
<evidence type="ECO:0000313" key="1">
    <source>
        <dbReference type="EMBL" id="KDA01508.1"/>
    </source>
</evidence>
<reference evidence="1 2" key="1">
    <citation type="journal article" date="2014" name="Antonie Van Leeuwenhoek">
        <title>Hyphomonas beringensis sp. nov. and Hyphomonas chukchiensis sp. nov., isolated from surface seawater of the Bering Sea and Chukchi Sea.</title>
        <authorList>
            <person name="Li C."/>
            <person name="Lai Q."/>
            <person name="Li G."/>
            <person name="Dong C."/>
            <person name="Wang J."/>
            <person name="Liao Y."/>
            <person name="Shao Z."/>
        </authorList>
    </citation>
    <scope>NUCLEOTIDE SEQUENCE [LARGE SCALE GENOMIC DNA]</scope>
    <source>
        <strain evidence="1 2">SCH89</strain>
    </source>
</reference>
<name>A0A059G4W1_9PROT</name>
<keyword evidence="2" id="KW-1185">Reference proteome</keyword>
<proteinExistence type="predicted"/>
<gene>
    <name evidence="1" type="ORF">HOC_15152</name>
</gene>
<dbReference type="AlphaFoldDB" id="A0A059G4W1"/>
<dbReference type="Proteomes" id="UP000024942">
    <property type="component" value="Unassembled WGS sequence"/>
</dbReference>